<dbReference type="SUPFAM" id="SSF56935">
    <property type="entry name" value="Porins"/>
    <property type="match status" value="1"/>
</dbReference>
<dbReference type="InterPro" id="IPR010870">
    <property type="entry name" value="Porin_O/P"/>
</dbReference>
<sequence>MESDGAQPSSSQPLLAEVTTPAGVGSAAGSPSVIAVAVPAAQDASPATKELLASDIYNGGFFVETKDKSFSLYANGLFQVRYTGFVPHHDVLAQGEPTTGTSTFDVFLGRVALSGSVYQPSLKYFLQVQGSTAGNSNTLTMLDWFASNTFSKALTVQVGRSYTPYSYEYYCSPGNYLFADLSTAEYAFALPRAIGAEVYGKVGKLTYAGMVANSIPALDAGGQENFNSKLAYIGHAQVDILAPYGYVETDPSGSSKQALMLWGSAAYNPVNASSGFENVTAGDTTVNATSTAAYRIGYFSLQTSGYWRKTTPIATGELTKNSWGYGEQAGFYLKPKKLELAERISGVNWGAPDNLSMSTVAENTWFVGPGFPYHRVAEDSIGLNYYLHGHNAKIQADYSYVHGNTFTDQSFAASRVRIQTQLMF</sequence>
<evidence type="ECO:0000313" key="1">
    <source>
        <dbReference type="EMBL" id="NYF80794.1"/>
    </source>
</evidence>
<dbReference type="Gene3D" id="2.40.160.10">
    <property type="entry name" value="Porin"/>
    <property type="match status" value="1"/>
</dbReference>
<keyword evidence="2" id="KW-1185">Reference proteome</keyword>
<reference evidence="1 2" key="1">
    <citation type="submission" date="2020-07" db="EMBL/GenBank/DDBJ databases">
        <title>Genomic Encyclopedia of Type Strains, Phase IV (KMG-V): Genome sequencing to study the core and pangenomes of soil and plant-associated prokaryotes.</title>
        <authorList>
            <person name="Whitman W."/>
        </authorList>
    </citation>
    <scope>NUCLEOTIDE SEQUENCE [LARGE SCALE GENOMIC DNA]</scope>
    <source>
        <strain evidence="1 2">X4EP2</strain>
    </source>
</reference>
<accession>A0A7Y9PJ01</accession>
<dbReference type="AlphaFoldDB" id="A0A7Y9PJ01"/>
<protein>
    <recommendedName>
        <fullName evidence="3">Porin</fullName>
    </recommendedName>
</protein>
<comment type="caution">
    <text evidence="1">The sequence shown here is derived from an EMBL/GenBank/DDBJ whole genome shotgun (WGS) entry which is preliminary data.</text>
</comment>
<dbReference type="RefSeq" id="WP_179492451.1">
    <property type="nucleotide sequence ID" value="NZ_JACCCW010000002.1"/>
</dbReference>
<evidence type="ECO:0000313" key="2">
    <source>
        <dbReference type="Proteomes" id="UP000589520"/>
    </source>
</evidence>
<dbReference type="EMBL" id="JACCCW010000002">
    <property type="protein sequence ID" value="NYF80794.1"/>
    <property type="molecule type" value="Genomic_DNA"/>
</dbReference>
<organism evidence="1 2">
    <name type="scientific">Granulicella arctica</name>
    <dbReference type="NCBI Taxonomy" id="940613"/>
    <lineage>
        <taxon>Bacteria</taxon>
        <taxon>Pseudomonadati</taxon>
        <taxon>Acidobacteriota</taxon>
        <taxon>Terriglobia</taxon>
        <taxon>Terriglobales</taxon>
        <taxon>Acidobacteriaceae</taxon>
        <taxon>Granulicella</taxon>
    </lineage>
</organism>
<dbReference type="InterPro" id="IPR023614">
    <property type="entry name" value="Porin_dom_sf"/>
</dbReference>
<gene>
    <name evidence="1" type="ORF">HDF17_003114</name>
</gene>
<dbReference type="Pfam" id="PF07396">
    <property type="entry name" value="Porin_O_P"/>
    <property type="match status" value="1"/>
</dbReference>
<proteinExistence type="predicted"/>
<name>A0A7Y9PJ01_9BACT</name>
<dbReference type="Proteomes" id="UP000589520">
    <property type="component" value="Unassembled WGS sequence"/>
</dbReference>
<evidence type="ECO:0008006" key="3">
    <source>
        <dbReference type="Google" id="ProtNLM"/>
    </source>
</evidence>